<dbReference type="Pfam" id="PF25973">
    <property type="entry name" value="BSH_CzcB"/>
    <property type="match status" value="1"/>
</dbReference>
<dbReference type="InterPro" id="IPR058647">
    <property type="entry name" value="BSH_CzcB-like"/>
</dbReference>
<evidence type="ECO:0000256" key="1">
    <source>
        <dbReference type="ARBA" id="ARBA00009477"/>
    </source>
</evidence>
<sequence length="386" mass="42733">MKIKFYVYILILFACLNVFTLAHAENDHDGHASVEKHSEHEGGEHDEEGVIQLTPVQMKMAGIKVMTLQNQPVSRFLQAPGEVNFNAYKTVKITPRIAAQILGRSVKLGDEVKKGQKLLTLSSVEMAEAQGDYLVAHREWLRVKKLGRSVVSERRYTEAKVKWELSRGRIQAYGMTLTQINDLQKNKDSILANGVFQLLASQAGRVLRDNFITGERVEAGQELMMIADESVMWVDARVTPNDAGKISIGSEALILVNGEKIPAKVSQINHALNEITRTLSVRIEVPNTEDHLHPGMFVSARIATTDKARALTVPEAAVLRSPDGDWQVLVEQDEVGEFKAIEIKLERVSEGQAVISGINPGVRVVIEGAFFVQSELAKSGFSVHNH</sequence>
<dbReference type="InterPro" id="IPR051909">
    <property type="entry name" value="MFP_Cation_Efflux"/>
</dbReference>
<organism evidence="7">
    <name type="scientific">hydrothermal vent metagenome</name>
    <dbReference type="NCBI Taxonomy" id="652676"/>
    <lineage>
        <taxon>unclassified sequences</taxon>
        <taxon>metagenomes</taxon>
        <taxon>ecological metagenomes</taxon>
    </lineage>
</organism>
<feature type="compositionally biased region" description="Basic and acidic residues" evidence="3">
    <location>
        <begin position="30"/>
        <end position="43"/>
    </location>
</feature>
<dbReference type="AlphaFoldDB" id="A0A3B1AUS8"/>
<keyword evidence="2" id="KW-0813">Transport</keyword>
<evidence type="ECO:0000259" key="6">
    <source>
        <dbReference type="Pfam" id="PF25973"/>
    </source>
</evidence>
<dbReference type="PANTHER" id="PTHR30097">
    <property type="entry name" value="CATION EFFLUX SYSTEM PROTEIN CUSB"/>
    <property type="match status" value="1"/>
</dbReference>
<dbReference type="InterPro" id="IPR006143">
    <property type="entry name" value="RND_pump_MFP"/>
</dbReference>
<dbReference type="Gene3D" id="2.40.420.20">
    <property type="match status" value="1"/>
</dbReference>
<dbReference type="NCBIfam" id="TIGR01730">
    <property type="entry name" value="RND_mfp"/>
    <property type="match status" value="1"/>
</dbReference>
<dbReference type="SUPFAM" id="SSF111369">
    <property type="entry name" value="HlyD-like secretion proteins"/>
    <property type="match status" value="1"/>
</dbReference>
<dbReference type="Gene3D" id="2.40.50.100">
    <property type="match status" value="1"/>
</dbReference>
<dbReference type="Pfam" id="PF25967">
    <property type="entry name" value="RND-MFP_C"/>
    <property type="match status" value="1"/>
</dbReference>
<evidence type="ECO:0000313" key="7">
    <source>
        <dbReference type="EMBL" id="VAX07502.1"/>
    </source>
</evidence>
<feature type="region of interest" description="Disordered" evidence="3">
    <location>
        <begin position="30"/>
        <end position="49"/>
    </location>
</feature>
<dbReference type="GO" id="GO:0022857">
    <property type="term" value="F:transmembrane transporter activity"/>
    <property type="evidence" value="ECO:0007669"/>
    <property type="project" value="InterPro"/>
</dbReference>
<evidence type="ECO:0000256" key="2">
    <source>
        <dbReference type="ARBA" id="ARBA00022448"/>
    </source>
</evidence>
<dbReference type="Pfam" id="PF25954">
    <property type="entry name" value="Beta-barrel_RND_2"/>
    <property type="match status" value="1"/>
</dbReference>
<dbReference type="EMBL" id="UOFY01000017">
    <property type="protein sequence ID" value="VAX07502.1"/>
    <property type="molecule type" value="Genomic_DNA"/>
</dbReference>
<dbReference type="GO" id="GO:0030288">
    <property type="term" value="C:outer membrane-bounded periplasmic space"/>
    <property type="evidence" value="ECO:0007669"/>
    <property type="project" value="TreeGrafter"/>
</dbReference>
<dbReference type="GO" id="GO:0016020">
    <property type="term" value="C:membrane"/>
    <property type="evidence" value="ECO:0007669"/>
    <property type="project" value="InterPro"/>
</dbReference>
<accession>A0A3B1AUS8</accession>
<comment type="similarity">
    <text evidence="1">Belongs to the membrane fusion protein (MFP) (TC 8.A.1) family.</text>
</comment>
<evidence type="ECO:0000256" key="3">
    <source>
        <dbReference type="SAM" id="MobiDB-lite"/>
    </source>
</evidence>
<dbReference type="PROSITE" id="PS51257">
    <property type="entry name" value="PROKAR_LIPOPROTEIN"/>
    <property type="match status" value="1"/>
</dbReference>
<protein>
    <submittedName>
        <fullName evidence="7">Probable Co/Zn/Cd efflux system membrane fusion protein</fullName>
    </submittedName>
</protein>
<reference evidence="7" key="1">
    <citation type="submission" date="2018-06" db="EMBL/GenBank/DDBJ databases">
        <authorList>
            <person name="Zhirakovskaya E."/>
        </authorList>
    </citation>
    <scope>NUCLEOTIDE SEQUENCE</scope>
</reference>
<dbReference type="InterPro" id="IPR058792">
    <property type="entry name" value="Beta-barrel_RND_2"/>
</dbReference>
<feature type="domain" description="CzcB-like barrel-sandwich hybrid" evidence="6">
    <location>
        <begin position="89"/>
        <end position="228"/>
    </location>
</feature>
<dbReference type="GO" id="GO:0015679">
    <property type="term" value="P:plasma membrane copper ion transport"/>
    <property type="evidence" value="ECO:0007669"/>
    <property type="project" value="TreeGrafter"/>
</dbReference>
<evidence type="ECO:0000259" key="4">
    <source>
        <dbReference type="Pfam" id="PF25954"/>
    </source>
</evidence>
<dbReference type="FunFam" id="2.40.30.170:FF:000010">
    <property type="entry name" value="Efflux RND transporter periplasmic adaptor subunit"/>
    <property type="match status" value="1"/>
</dbReference>
<dbReference type="GO" id="GO:0046914">
    <property type="term" value="F:transition metal ion binding"/>
    <property type="evidence" value="ECO:0007669"/>
    <property type="project" value="TreeGrafter"/>
</dbReference>
<evidence type="ECO:0000259" key="5">
    <source>
        <dbReference type="Pfam" id="PF25967"/>
    </source>
</evidence>
<gene>
    <name evidence="7" type="ORF">MNBD_GAMMA25-371</name>
</gene>
<feature type="domain" description="Multidrug resistance protein MdtA-like C-terminal permuted SH3" evidence="5">
    <location>
        <begin position="310"/>
        <end position="369"/>
    </location>
</feature>
<name>A0A3B1AUS8_9ZZZZ</name>
<dbReference type="Gene3D" id="2.40.30.170">
    <property type="match status" value="1"/>
</dbReference>
<proteinExistence type="inferred from homology"/>
<dbReference type="PANTHER" id="PTHR30097:SF15">
    <property type="entry name" value="CATION EFFLUX SYSTEM PROTEIN CUSB"/>
    <property type="match status" value="1"/>
</dbReference>
<dbReference type="GO" id="GO:0060003">
    <property type="term" value="P:copper ion export"/>
    <property type="evidence" value="ECO:0007669"/>
    <property type="project" value="TreeGrafter"/>
</dbReference>
<dbReference type="InterPro" id="IPR058627">
    <property type="entry name" value="MdtA-like_C"/>
</dbReference>
<feature type="domain" description="CusB-like beta-barrel" evidence="4">
    <location>
        <begin position="232"/>
        <end position="304"/>
    </location>
</feature>